<sequence>MRVGCRVEKPMTVMKQVSALDHHAVRLQRRRWRTLVWLYGPPEKARHQAQRLWDVRMWQAPLWVGAEQETSVSPCLPASKARTRLGAEHQLVVLDASGSQGLDPDALGALAGTVSAGGLLVIITPSRWGEQPDPDYARFADYPWRWASLSAHYLKRLALQLTGESTIVRWEVDGHLTLPKLAIRESRAAPFDDTDCLTADQARAVNALVKLKRRRPLVITADRGRGKSAALGIACARLLKKSITQLVVTAPRLSSVESLFARVVALCPEGQRLSHARFELPNGSSLCFLPPDALNEQVHQAALGGSGSYLLVDEAAAIPAALLAQWLVAFPRIAFATTVHGYEGSGRGFALRFREVLNSKAPQWRELALEAPIRWSAGDPLEATIQTLLLLNAPLPEAQLPESHAGTECQTVSIALAQAQLAKQPECLAKLFGLLVQSHYRTTPSDLRQLLDGPGTAIRTIIASKEPQAVLVTREEGDFNAALAEQVARGERRPQGHLLAQSLAAHSGSREALTSRWRRVARIATHPERRREGLGRWLLEDDIADASQQGVALYGATFGAEASLLRFWLALGFVPVRLGITREAATGEYAIMVARALTSEGQAVLTSLHDSFAASLITLLAFELATLPAPIVALLLPSLPRLPLSSTDTQAVEDVAYGHRDPALARTSLQALAREASHWLLGQEVQIAHQQLIAWAFQNQPLAKAHGESVRLIRRATQQIIEQRTLFPSSSGG</sequence>
<keyword evidence="1 9" id="KW-0963">Cytoplasm</keyword>
<feature type="binding site" evidence="9">
    <location>
        <position position="201"/>
    </location>
    <ligand>
        <name>ATP</name>
        <dbReference type="ChEBI" id="CHEBI:30616"/>
    </ligand>
</feature>
<comment type="caution">
    <text evidence="9">Lacks conserved residue(s) required for the propagation of feature annotation.</text>
</comment>
<evidence type="ECO:0000259" key="10">
    <source>
        <dbReference type="Pfam" id="PF05127"/>
    </source>
</evidence>
<dbReference type="Gene3D" id="3.40.50.300">
    <property type="entry name" value="P-loop containing nucleotide triphosphate hydrolases"/>
    <property type="match status" value="1"/>
</dbReference>
<name>A0AA46YSK4_9GAMM</name>
<dbReference type="EMBL" id="CP096973">
    <property type="protein sequence ID" value="UYO75532.1"/>
    <property type="molecule type" value="Genomic_DNA"/>
</dbReference>
<dbReference type="SUPFAM" id="SSF52540">
    <property type="entry name" value="P-loop containing nucleoside triphosphate hydrolases"/>
    <property type="match status" value="1"/>
</dbReference>
<accession>A0AA46YSK4</accession>
<evidence type="ECO:0000256" key="8">
    <source>
        <dbReference type="ARBA" id="ARBA00023315"/>
    </source>
</evidence>
<comment type="similarity">
    <text evidence="9">Belongs to the TmcA family.</text>
</comment>
<evidence type="ECO:0000313" key="14">
    <source>
        <dbReference type="Proteomes" id="UP001164935"/>
    </source>
</evidence>
<gene>
    <name evidence="9" type="primary">tmcA</name>
    <name evidence="13" type="ORF">M0220_05075</name>
</gene>
<dbReference type="InterPro" id="IPR013562">
    <property type="entry name" value="TmcA/NAT10_N"/>
</dbReference>
<keyword evidence="5 9" id="KW-0547">Nucleotide-binding</keyword>
<dbReference type="AlphaFoldDB" id="A0AA46YSK4"/>
<reference evidence="13" key="1">
    <citation type="submission" date="2022-05" db="EMBL/GenBank/DDBJ databases">
        <title>Complete sequence of a novel PHA-producing Halomonas strain.</title>
        <authorList>
            <person name="Zheng Z."/>
        </authorList>
    </citation>
    <scope>NUCLEOTIDE SEQUENCE</scope>
    <source>
        <strain evidence="13">ZZQ-149</strain>
    </source>
</reference>
<dbReference type="Pfam" id="PF13718">
    <property type="entry name" value="GNAT_acetyltr_2"/>
    <property type="match status" value="1"/>
</dbReference>
<evidence type="ECO:0000256" key="7">
    <source>
        <dbReference type="ARBA" id="ARBA00022884"/>
    </source>
</evidence>
<feature type="domain" description="TcmA/NAT10 helicase" evidence="10">
    <location>
        <begin position="218"/>
        <end position="392"/>
    </location>
</feature>
<comment type="function">
    <text evidence="9">Catalyzes the formation of N(4)-acetylcytidine (ac(4)C) at the wobble position of tRNA(Met), by using acetyl-CoA as an acetyl donor and ATP (or GTP).</text>
</comment>
<protein>
    <recommendedName>
        <fullName evidence="9">tRNA(Met) cytidine acetyltransferase TmcA</fullName>
        <ecNumber evidence="9">2.3.1.193</ecNumber>
    </recommendedName>
</protein>
<evidence type="ECO:0000256" key="5">
    <source>
        <dbReference type="ARBA" id="ARBA00022741"/>
    </source>
</evidence>
<dbReference type="GO" id="GO:1904812">
    <property type="term" value="P:rRNA acetylation involved in maturation of SSU-rRNA"/>
    <property type="evidence" value="ECO:0007669"/>
    <property type="project" value="TreeGrafter"/>
</dbReference>
<dbReference type="HAMAP" id="MF_01886">
    <property type="entry name" value="tRNA_acetyltr_TmcA"/>
    <property type="match status" value="1"/>
</dbReference>
<dbReference type="Pfam" id="PF08351">
    <property type="entry name" value="TmcA_N"/>
    <property type="match status" value="1"/>
</dbReference>
<evidence type="ECO:0000313" key="13">
    <source>
        <dbReference type="EMBL" id="UYO75532.1"/>
    </source>
</evidence>
<dbReference type="GO" id="GO:0005524">
    <property type="term" value="F:ATP binding"/>
    <property type="evidence" value="ECO:0007669"/>
    <property type="project" value="UniProtKB-UniRule"/>
</dbReference>
<comment type="subcellular location">
    <subcellularLocation>
        <location evidence="9">Cytoplasm</location>
    </subcellularLocation>
</comment>
<feature type="domain" description="N-acetyltransferase" evidence="12">
    <location>
        <begin position="430"/>
        <end position="539"/>
    </location>
</feature>
<evidence type="ECO:0000259" key="11">
    <source>
        <dbReference type="Pfam" id="PF08351"/>
    </source>
</evidence>
<dbReference type="KEGG" id="hqn:M0220_05075"/>
<dbReference type="GO" id="GO:0002101">
    <property type="term" value="P:tRNA wobble cytosine modification"/>
    <property type="evidence" value="ECO:0007669"/>
    <property type="project" value="UniProtKB-UniRule"/>
</dbReference>
<dbReference type="GO" id="GO:0051392">
    <property type="term" value="F:tRNA cytidine N4-acetyltransferase activity"/>
    <property type="evidence" value="ECO:0007669"/>
    <property type="project" value="UniProtKB-UniRule"/>
</dbReference>
<dbReference type="InterPro" id="IPR007807">
    <property type="entry name" value="TcmA/NAT10_helicase"/>
</dbReference>
<feature type="binding site" evidence="9">
    <location>
        <position position="374"/>
    </location>
    <ligand>
        <name>ATP</name>
        <dbReference type="ChEBI" id="CHEBI:30616"/>
    </ligand>
</feature>
<dbReference type="InterPro" id="IPR024914">
    <property type="entry name" value="tRNA_acetyltr_TmcA"/>
</dbReference>
<evidence type="ECO:0000256" key="9">
    <source>
        <dbReference type="HAMAP-Rule" id="MF_01886"/>
    </source>
</evidence>
<dbReference type="SUPFAM" id="SSF55729">
    <property type="entry name" value="Acyl-CoA N-acyltransferases (Nat)"/>
    <property type="match status" value="1"/>
</dbReference>
<dbReference type="Gene3D" id="3.40.50.11040">
    <property type="match status" value="1"/>
</dbReference>
<evidence type="ECO:0000256" key="2">
    <source>
        <dbReference type="ARBA" id="ARBA00022555"/>
    </source>
</evidence>
<dbReference type="RefSeq" id="WP_030074722.1">
    <property type="nucleotide sequence ID" value="NZ_CP096973.1"/>
</dbReference>
<proteinExistence type="inferred from homology"/>
<evidence type="ECO:0000256" key="6">
    <source>
        <dbReference type="ARBA" id="ARBA00022840"/>
    </source>
</evidence>
<keyword evidence="3 9" id="KW-0808">Transferase</keyword>
<dbReference type="GO" id="GO:0000049">
    <property type="term" value="F:tRNA binding"/>
    <property type="evidence" value="ECO:0007669"/>
    <property type="project" value="UniProtKB-UniRule"/>
</dbReference>
<keyword evidence="7 9" id="KW-0694">RNA-binding</keyword>
<dbReference type="InterPro" id="IPR032672">
    <property type="entry name" value="TmcA/NAT10/Kre33"/>
</dbReference>
<evidence type="ECO:0000256" key="3">
    <source>
        <dbReference type="ARBA" id="ARBA00022679"/>
    </source>
</evidence>
<organism evidence="13 14">
    <name type="scientific">Halomonas qinghailakensis</name>
    <dbReference type="NCBI Taxonomy" id="2937790"/>
    <lineage>
        <taxon>Bacteria</taxon>
        <taxon>Pseudomonadati</taxon>
        <taxon>Pseudomonadota</taxon>
        <taxon>Gammaproteobacteria</taxon>
        <taxon>Oceanospirillales</taxon>
        <taxon>Halomonadaceae</taxon>
        <taxon>Halomonas</taxon>
    </lineage>
</organism>
<dbReference type="GO" id="GO:0005737">
    <property type="term" value="C:cytoplasm"/>
    <property type="evidence" value="ECO:0007669"/>
    <property type="project" value="UniProtKB-SubCell"/>
</dbReference>
<dbReference type="PANTHER" id="PTHR10925">
    <property type="entry name" value="N-ACETYLTRANSFERASE 10"/>
    <property type="match status" value="1"/>
</dbReference>
<dbReference type="EC" id="2.3.1.193" evidence="9"/>
<keyword evidence="2 9" id="KW-0820">tRNA-binding</keyword>
<dbReference type="Gene3D" id="3.40.630.30">
    <property type="match status" value="1"/>
</dbReference>
<keyword evidence="14" id="KW-1185">Reference proteome</keyword>
<feature type="binding site" evidence="9">
    <location>
        <begin position="523"/>
        <end position="525"/>
    </location>
    <ligand>
        <name>acetyl-CoA</name>
        <dbReference type="ChEBI" id="CHEBI:57288"/>
    </ligand>
</feature>
<comment type="catalytic activity">
    <reaction evidence="9">
        <text>cytidine(34) in elongator tRNA(Met) + acetyl-CoA + ATP + H2O = N(4)-acetylcytidine(34) in elongator tRNA(Met) + ADP + phosphate + CoA + H(+)</text>
        <dbReference type="Rhea" id="RHEA:43788"/>
        <dbReference type="Rhea" id="RHEA-COMP:10693"/>
        <dbReference type="Rhea" id="RHEA-COMP:10694"/>
        <dbReference type="ChEBI" id="CHEBI:15377"/>
        <dbReference type="ChEBI" id="CHEBI:15378"/>
        <dbReference type="ChEBI" id="CHEBI:30616"/>
        <dbReference type="ChEBI" id="CHEBI:43474"/>
        <dbReference type="ChEBI" id="CHEBI:57287"/>
        <dbReference type="ChEBI" id="CHEBI:57288"/>
        <dbReference type="ChEBI" id="CHEBI:74900"/>
        <dbReference type="ChEBI" id="CHEBI:82748"/>
        <dbReference type="ChEBI" id="CHEBI:456216"/>
        <dbReference type="EC" id="2.3.1.193"/>
    </reaction>
</comment>
<dbReference type="PANTHER" id="PTHR10925:SF5">
    <property type="entry name" value="RNA CYTIDINE ACETYLTRANSFERASE"/>
    <property type="match status" value="1"/>
</dbReference>
<keyword evidence="6 9" id="KW-0067">ATP-binding</keyword>
<dbReference type="InterPro" id="IPR027417">
    <property type="entry name" value="P-loop_NTPase"/>
</dbReference>
<keyword evidence="4 9" id="KW-0819">tRNA processing</keyword>
<dbReference type="InterPro" id="IPR000182">
    <property type="entry name" value="GNAT_dom"/>
</dbReference>
<evidence type="ECO:0000259" key="12">
    <source>
        <dbReference type="Pfam" id="PF13718"/>
    </source>
</evidence>
<dbReference type="Proteomes" id="UP001164935">
    <property type="component" value="Chromosome"/>
</dbReference>
<evidence type="ECO:0000256" key="1">
    <source>
        <dbReference type="ARBA" id="ARBA00022490"/>
    </source>
</evidence>
<keyword evidence="8 9" id="KW-0012">Acyltransferase</keyword>
<evidence type="ECO:0000256" key="4">
    <source>
        <dbReference type="ARBA" id="ARBA00022694"/>
    </source>
</evidence>
<feature type="domain" description="TmcA/NAT10 N-terminal" evidence="11">
    <location>
        <begin position="16"/>
        <end position="171"/>
    </location>
</feature>
<dbReference type="GO" id="GO:1990883">
    <property type="term" value="F:18S rRNA cytidine N-acetyltransferase activity"/>
    <property type="evidence" value="ECO:0007669"/>
    <property type="project" value="TreeGrafter"/>
</dbReference>
<dbReference type="GO" id="GO:0051391">
    <property type="term" value="P:tRNA acetylation"/>
    <property type="evidence" value="ECO:0007669"/>
    <property type="project" value="UniProtKB-UniRule"/>
</dbReference>
<dbReference type="InterPro" id="IPR016181">
    <property type="entry name" value="Acyl_CoA_acyltransferase"/>
</dbReference>
<dbReference type="Pfam" id="PF05127">
    <property type="entry name" value="NAT10_TcmA_helicase"/>
    <property type="match status" value="1"/>
</dbReference>